<reference evidence="2 3" key="1">
    <citation type="journal article" date="2020" name="Microorganisms">
        <title>Osmotic Adaptation and Compatible Solute Biosynthesis of Phototrophic Bacteria as Revealed from Genome Analyses.</title>
        <authorList>
            <person name="Imhoff J.F."/>
            <person name="Rahn T."/>
            <person name="Kunzel S."/>
            <person name="Keller A."/>
            <person name="Neulinger S.C."/>
        </authorList>
    </citation>
    <scope>NUCLEOTIDE SEQUENCE [LARGE SCALE GENOMIC DNA]</scope>
    <source>
        <strain evidence="2 3">DSM 25653</strain>
    </source>
</reference>
<organism evidence="2 3">
    <name type="scientific">Lamprobacter modestohalophilus</name>
    <dbReference type="NCBI Taxonomy" id="1064514"/>
    <lineage>
        <taxon>Bacteria</taxon>
        <taxon>Pseudomonadati</taxon>
        <taxon>Pseudomonadota</taxon>
        <taxon>Gammaproteobacteria</taxon>
        <taxon>Chromatiales</taxon>
        <taxon>Chromatiaceae</taxon>
        <taxon>Lamprobacter</taxon>
    </lineage>
</organism>
<dbReference type="Pfam" id="PF03886">
    <property type="entry name" value="ABC_trans_aux"/>
    <property type="match status" value="1"/>
</dbReference>
<protein>
    <recommendedName>
        <fullName evidence="1">ABC-type transport auxiliary lipoprotein component domain-containing protein</fullName>
    </recommendedName>
</protein>
<proteinExistence type="predicted"/>
<dbReference type="SUPFAM" id="SSF159594">
    <property type="entry name" value="XCC0632-like"/>
    <property type="match status" value="1"/>
</dbReference>
<comment type="caution">
    <text evidence="2">The sequence shown here is derived from an EMBL/GenBank/DDBJ whole genome shotgun (WGS) entry which is preliminary data.</text>
</comment>
<dbReference type="Gene3D" id="3.40.50.10610">
    <property type="entry name" value="ABC-type transport auxiliary lipoprotein component"/>
    <property type="match status" value="1"/>
</dbReference>
<evidence type="ECO:0000313" key="2">
    <source>
        <dbReference type="EMBL" id="MBK1616995.1"/>
    </source>
</evidence>
<keyword evidence="3" id="KW-1185">Reference proteome</keyword>
<accession>A0A9X1B280</accession>
<dbReference type="AlphaFoldDB" id="A0A9X1B280"/>
<sequence length="240" mass="25774">MVQSLRRWLKTRVARDTGLRDVGPHDTGPRDARLLGALLLTALALAGCGSSGPAQRDQFYTLQPEVAISPSPQSVPGSLLITPLAARGFLGGTQILFRTADAPLQVQRYDAFLWDEVPGRAISEALIAALRASGSFQFVVSVADRAQADFMLNGELTRLEHLPTATPPQVSAAFNLTLIAQQDRSIQFAHSYSGQAPTAANTPEAMAQAFNRLTGRLLTQAMQDLQRLAPTLKRTLASDG</sequence>
<dbReference type="Proteomes" id="UP001138768">
    <property type="component" value="Unassembled WGS sequence"/>
</dbReference>
<feature type="domain" description="ABC-type transport auxiliary lipoprotein component" evidence="1">
    <location>
        <begin position="60"/>
        <end position="220"/>
    </location>
</feature>
<evidence type="ECO:0000313" key="3">
    <source>
        <dbReference type="Proteomes" id="UP001138768"/>
    </source>
</evidence>
<gene>
    <name evidence="2" type="ORF">CKO42_00725</name>
</gene>
<name>A0A9X1B280_9GAMM</name>
<evidence type="ECO:0000259" key="1">
    <source>
        <dbReference type="Pfam" id="PF03886"/>
    </source>
</evidence>
<dbReference type="InterPro" id="IPR005586">
    <property type="entry name" value="ABC_trans_aux"/>
</dbReference>
<dbReference type="EMBL" id="NRRY01000001">
    <property type="protein sequence ID" value="MBK1616995.1"/>
    <property type="molecule type" value="Genomic_DNA"/>
</dbReference>
<dbReference type="RefSeq" id="WP_200236661.1">
    <property type="nucleotide sequence ID" value="NZ_NRRY01000001.1"/>
</dbReference>